<evidence type="ECO:0000313" key="2">
    <source>
        <dbReference type="EMBL" id="KAK7057032.1"/>
    </source>
</evidence>
<sequence>MGCSRGGGNKFKISMESNPYKEVDTESSDDNLSNSYANKERCHLLKRRIITPDKDIDRNSSSTNRSSDLEPKPSASGHIPSSRVPGPAVSKRIPAKRKLYTESYSLLSPSSCQAGKSDVNWNATALQHRKNNGDISSSDSSSQESSDEEHDDRHNTSLKEKDSCDAVAKPTSTNYSRKCSSEGDGACIASVRQQESHGISDMHLTSEKSLGESDREHETTSNILLRNDGSHGISNIPLTPRNILTKNADEDNMPCHKSVRKRDSHIPSTSKKSPGVSDGEYDTPSSIPGGDAGSCGTSDIPLNPRRSMRVKAKILLSSRENKRNNISGHLQDIVYGKLNRRGNNKITSSVEVSRHEGDENDESPRQRVSAEKNSVIIPRRNIRRKRLKSFLS</sequence>
<name>A0AAN8WDQ8_HALRR</name>
<feature type="compositionally biased region" description="Basic and acidic residues" evidence="1">
    <location>
        <begin position="352"/>
        <end position="370"/>
    </location>
</feature>
<evidence type="ECO:0000313" key="3">
    <source>
        <dbReference type="Proteomes" id="UP001381693"/>
    </source>
</evidence>
<feature type="region of interest" description="Disordered" evidence="1">
    <location>
        <begin position="348"/>
        <end position="376"/>
    </location>
</feature>
<protein>
    <submittedName>
        <fullName evidence="2">Uncharacterized protein</fullName>
    </submittedName>
</protein>
<dbReference type="Proteomes" id="UP001381693">
    <property type="component" value="Unassembled WGS sequence"/>
</dbReference>
<dbReference type="EMBL" id="JAXCGZ010021166">
    <property type="protein sequence ID" value="KAK7057032.1"/>
    <property type="molecule type" value="Genomic_DNA"/>
</dbReference>
<feature type="compositionally biased region" description="Low complexity" evidence="1">
    <location>
        <begin position="134"/>
        <end position="144"/>
    </location>
</feature>
<comment type="caution">
    <text evidence="2">The sequence shown here is derived from an EMBL/GenBank/DDBJ whole genome shotgun (WGS) entry which is preliminary data.</text>
</comment>
<keyword evidence="3" id="KW-1185">Reference proteome</keyword>
<feature type="compositionally biased region" description="Basic and acidic residues" evidence="1">
    <location>
        <begin position="194"/>
        <end position="219"/>
    </location>
</feature>
<accession>A0AAN8WDQ8</accession>
<feature type="compositionally biased region" description="Basic and acidic residues" evidence="1">
    <location>
        <begin position="151"/>
        <end position="164"/>
    </location>
</feature>
<dbReference type="AlphaFoldDB" id="A0AAN8WDQ8"/>
<gene>
    <name evidence="2" type="ORF">SK128_024448</name>
</gene>
<feature type="compositionally biased region" description="Polar residues" evidence="1">
    <location>
        <begin position="232"/>
        <end position="245"/>
    </location>
</feature>
<feature type="region of interest" description="Disordered" evidence="1">
    <location>
        <begin position="1"/>
        <end position="93"/>
    </location>
</feature>
<evidence type="ECO:0000256" key="1">
    <source>
        <dbReference type="SAM" id="MobiDB-lite"/>
    </source>
</evidence>
<proteinExistence type="predicted"/>
<organism evidence="2 3">
    <name type="scientific">Halocaridina rubra</name>
    <name type="common">Hawaiian red shrimp</name>
    <dbReference type="NCBI Taxonomy" id="373956"/>
    <lineage>
        <taxon>Eukaryota</taxon>
        <taxon>Metazoa</taxon>
        <taxon>Ecdysozoa</taxon>
        <taxon>Arthropoda</taxon>
        <taxon>Crustacea</taxon>
        <taxon>Multicrustacea</taxon>
        <taxon>Malacostraca</taxon>
        <taxon>Eumalacostraca</taxon>
        <taxon>Eucarida</taxon>
        <taxon>Decapoda</taxon>
        <taxon>Pleocyemata</taxon>
        <taxon>Caridea</taxon>
        <taxon>Atyoidea</taxon>
        <taxon>Atyidae</taxon>
        <taxon>Halocaridina</taxon>
    </lineage>
</organism>
<feature type="region of interest" description="Disordered" evidence="1">
    <location>
        <begin position="123"/>
        <end position="305"/>
    </location>
</feature>
<reference evidence="2 3" key="1">
    <citation type="submission" date="2023-11" db="EMBL/GenBank/DDBJ databases">
        <title>Halocaridina rubra genome assembly.</title>
        <authorList>
            <person name="Smith C."/>
        </authorList>
    </citation>
    <scope>NUCLEOTIDE SEQUENCE [LARGE SCALE GENOMIC DNA]</scope>
    <source>
        <strain evidence="2">EP-1</strain>
        <tissue evidence="2">Whole</tissue>
    </source>
</reference>